<reference evidence="2 3" key="1">
    <citation type="submission" date="2024-01" db="EMBL/GenBank/DDBJ databases">
        <title>The complete chloroplast genome sequence of Lithospermum erythrorhizon: insights into the phylogenetic relationship among Boraginaceae species and the maternal lineages of purple gromwells.</title>
        <authorList>
            <person name="Okada T."/>
            <person name="Watanabe K."/>
        </authorList>
    </citation>
    <scope>NUCLEOTIDE SEQUENCE [LARGE SCALE GENOMIC DNA]</scope>
</reference>
<dbReference type="SUPFAM" id="SSF56672">
    <property type="entry name" value="DNA/RNA polymerases"/>
    <property type="match status" value="1"/>
</dbReference>
<dbReference type="Proteomes" id="UP001454036">
    <property type="component" value="Unassembled WGS sequence"/>
</dbReference>
<proteinExistence type="predicted"/>
<gene>
    <name evidence="2" type="ORF">LIER_14453</name>
</gene>
<name>A0AAV3PZN0_LITER</name>
<evidence type="ECO:0000259" key="1">
    <source>
        <dbReference type="Pfam" id="PF07727"/>
    </source>
</evidence>
<dbReference type="InterPro" id="IPR043502">
    <property type="entry name" value="DNA/RNA_pol_sf"/>
</dbReference>
<keyword evidence="3" id="KW-1185">Reference proteome</keyword>
<feature type="domain" description="Reverse transcriptase Ty1/copia-type" evidence="1">
    <location>
        <begin position="59"/>
        <end position="174"/>
    </location>
</feature>
<evidence type="ECO:0000313" key="2">
    <source>
        <dbReference type="EMBL" id="GAA0157120.1"/>
    </source>
</evidence>
<evidence type="ECO:0000313" key="3">
    <source>
        <dbReference type="Proteomes" id="UP001454036"/>
    </source>
</evidence>
<dbReference type="InterPro" id="IPR013103">
    <property type="entry name" value="RVT_2"/>
</dbReference>
<dbReference type="AlphaFoldDB" id="A0AAV3PZN0"/>
<organism evidence="2 3">
    <name type="scientific">Lithospermum erythrorhizon</name>
    <name type="common">Purple gromwell</name>
    <name type="synonym">Lithospermum officinale var. erythrorhizon</name>
    <dbReference type="NCBI Taxonomy" id="34254"/>
    <lineage>
        <taxon>Eukaryota</taxon>
        <taxon>Viridiplantae</taxon>
        <taxon>Streptophyta</taxon>
        <taxon>Embryophyta</taxon>
        <taxon>Tracheophyta</taxon>
        <taxon>Spermatophyta</taxon>
        <taxon>Magnoliopsida</taxon>
        <taxon>eudicotyledons</taxon>
        <taxon>Gunneridae</taxon>
        <taxon>Pentapetalae</taxon>
        <taxon>asterids</taxon>
        <taxon>lamiids</taxon>
        <taxon>Boraginales</taxon>
        <taxon>Boraginaceae</taxon>
        <taxon>Boraginoideae</taxon>
        <taxon>Lithospermeae</taxon>
        <taxon>Lithospermum</taxon>
    </lineage>
</organism>
<sequence length="216" mass="24937">MALRDAGFWKEAINDEMNFIMSNGTWKIVNLPSGSKPIGCKWVFRIKYSVDGTILSFKTPKQWHKKFDDAILANGFKHNGVDKYIYSKSCTEYIVILCLYVDDMLIFSNSMEDIIETKKYLSSVFEIKDLGEVETILGIKVKRDDKGFTLSQTYYIDKMIDKFKHLDIKETLTPYDNFKKLEENKGRVVVQLEYASVIGSLMYVAHCTRIDIAFAV</sequence>
<dbReference type="Pfam" id="PF07727">
    <property type="entry name" value="RVT_2"/>
    <property type="match status" value="1"/>
</dbReference>
<protein>
    <recommendedName>
        <fullName evidence="1">Reverse transcriptase Ty1/copia-type domain-containing protein</fullName>
    </recommendedName>
</protein>
<dbReference type="EMBL" id="BAABME010003032">
    <property type="protein sequence ID" value="GAA0157120.1"/>
    <property type="molecule type" value="Genomic_DNA"/>
</dbReference>
<accession>A0AAV3PZN0</accession>
<comment type="caution">
    <text evidence="2">The sequence shown here is derived from an EMBL/GenBank/DDBJ whole genome shotgun (WGS) entry which is preliminary data.</text>
</comment>